<sequence>MKQPAPKKIQIAIIFLLLLCIICVLVYNAAAPASVSFGSSQAVFLGDGWTVARGGETKENVSLPISVLSGHAGQVFFSRNISAQRPENSALCIFFYTAPFTVSFNGEQIYEYGIQALDAGYKSVGSGFHIIDLPNGPGEIRIAVDFSNGIPGAILSEASVMPGAAFMARFLRNHIFTIAAVLILFAVFIYTLISGAARAGKTAGSTQPLTFLAITAAVWLLARSGLLQFFTNNLLLINGIDFLSFFFLPIFALRFVQRRLLLPDKRLLICLTANTLFVIGACLLHFFRIVDFTQTLFIFHPLLFADIVCIIISVFRADPARTPHMKALRAGVVVLTCGAVLELVTYYLMSFRFLRFSFLELALLAFTLCMLYVWNSESKEIHNQLILQSEFRKMAYRDELTGVLNRAAFERDLEKLAQTAEVPFYLFMIDLNELKKVNDTKGHQAGDEFIRNTANLLKQISRPYGQLFRFGGDEFIMIYSGSAQGAKQCYEALQPYIRPNDGSLSPCFSVGYAMFDPSAAGEDIHSVLRRADRRMYACKSRLRTGGKL</sequence>
<keyword evidence="1" id="KW-0812">Transmembrane</keyword>
<proteinExistence type="predicted"/>
<dbReference type="RefSeq" id="WP_186857028.1">
    <property type="nucleotide sequence ID" value="NZ_JACOON010000002.1"/>
</dbReference>
<accession>A0ABR7ECJ5</accession>
<keyword evidence="1" id="KW-1133">Transmembrane helix</keyword>
<dbReference type="EMBL" id="JACOON010000002">
    <property type="protein sequence ID" value="MBC5647500.1"/>
    <property type="molecule type" value="Genomic_DNA"/>
</dbReference>
<keyword evidence="1" id="KW-0472">Membrane</keyword>
<protein>
    <submittedName>
        <fullName evidence="3">Diguanylate cyclase</fullName>
    </submittedName>
</protein>
<dbReference type="InterPro" id="IPR050469">
    <property type="entry name" value="Diguanylate_Cyclase"/>
</dbReference>
<feature type="transmembrane region" description="Helical" evidence="1">
    <location>
        <begin position="209"/>
        <end position="230"/>
    </location>
</feature>
<evidence type="ECO:0000256" key="1">
    <source>
        <dbReference type="SAM" id="Phobius"/>
    </source>
</evidence>
<dbReference type="InterPro" id="IPR000160">
    <property type="entry name" value="GGDEF_dom"/>
</dbReference>
<evidence type="ECO:0000313" key="3">
    <source>
        <dbReference type="EMBL" id="MBC5647500.1"/>
    </source>
</evidence>
<comment type="caution">
    <text evidence="3">The sequence shown here is derived from an EMBL/GenBank/DDBJ whole genome shotgun (WGS) entry which is preliminary data.</text>
</comment>
<dbReference type="PANTHER" id="PTHR45138:SF9">
    <property type="entry name" value="DIGUANYLATE CYCLASE DGCM-RELATED"/>
    <property type="match status" value="1"/>
</dbReference>
<reference evidence="3 4" key="1">
    <citation type="submission" date="2020-08" db="EMBL/GenBank/DDBJ databases">
        <title>Genome public.</title>
        <authorList>
            <person name="Liu C."/>
            <person name="Sun Q."/>
        </authorList>
    </citation>
    <scope>NUCLEOTIDE SEQUENCE [LARGE SCALE GENOMIC DNA]</scope>
    <source>
        <strain evidence="3 4">NSJ-35</strain>
    </source>
</reference>
<feature type="transmembrane region" description="Helical" evidence="1">
    <location>
        <begin position="354"/>
        <end position="374"/>
    </location>
</feature>
<evidence type="ECO:0000313" key="4">
    <source>
        <dbReference type="Proteomes" id="UP000606889"/>
    </source>
</evidence>
<evidence type="ECO:0000259" key="2">
    <source>
        <dbReference type="PROSITE" id="PS50887"/>
    </source>
</evidence>
<dbReference type="NCBIfam" id="TIGR00254">
    <property type="entry name" value="GGDEF"/>
    <property type="match status" value="1"/>
</dbReference>
<organism evidence="3 4">
    <name type="scientific">Christensenella tenuis</name>
    <dbReference type="NCBI Taxonomy" id="2763033"/>
    <lineage>
        <taxon>Bacteria</taxon>
        <taxon>Bacillati</taxon>
        <taxon>Bacillota</taxon>
        <taxon>Clostridia</taxon>
        <taxon>Christensenellales</taxon>
        <taxon>Christensenellaceae</taxon>
        <taxon>Christensenella</taxon>
    </lineage>
</organism>
<dbReference type="SUPFAM" id="SSF55073">
    <property type="entry name" value="Nucleotide cyclase"/>
    <property type="match status" value="1"/>
</dbReference>
<dbReference type="PANTHER" id="PTHR45138">
    <property type="entry name" value="REGULATORY COMPONENTS OF SENSORY TRANSDUCTION SYSTEM"/>
    <property type="match status" value="1"/>
</dbReference>
<dbReference type="InterPro" id="IPR029787">
    <property type="entry name" value="Nucleotide_cyclase"/>
</dbReference>
<dbReference type="SMART" id="SM00267">
    <property type="entry name" value="GGDEF"/>
    <property type="match status" value="1"/>
</dbReference>
<keyword evidence="4" id="KW-1185">Reference proteome</keyword>
<feature type="transmembrane region" description="Helical" evidence="1">
    <location>
        <begin position="175"/>
        <end position="197"/>
    </location>
</feature>
<feature type="transmembrane region" description="Helical" evidence="1">
    <location>
        <begin position="236"/>
        <end position="256"/>
    </location>
</feature>
<feature type="transmembrane region" description="Helical" evidence="1">
    <location>
        <begin position="296"/>
        <end position="315"/>
    </location>
</feature>
<feature type="transmembrane region" description="Helical" evidence="1">
    <location>
        <begin position="327"/>
        <end position="348"/>
    </location>
</feature>
<dbReference type="Gene3D" id="3.30.70.270">
    <property type="match status" value="1"/>
</dbReference>
<dbReference type="CDD" id="cd01949">
    <property type="entry name" value="GGDEF"/>
    <property type="match status" value="1"/>
</dbReference>
<gene>
    <name evidence="3" type="ORF">H8S18_04055</name>
</gene>
<feature type="domain" description="GGDEF" evidence="2">
    <location>
        <begin position="422"/>
        <end position="548"/>
    </location>
</feature>
<name>A0ABR7ECJ5_9FIRM</name>
<feature type="transmembrane region" description="Helical" evidence="1">
    <location>
        <begin position="12"/>
        <end position="30"/>
    </location>
</feature>
<dbReference type="InterPro" id="IPR043128">
    <property type="entry name" value="Rev_trsase/Diguanyl_cyclase"/>
</dbReference>
<feature type="transmembrane region" description="Helical" evidence="1">
    <location>
        <begin position="268"/>
        <end position="290"/>
    </location>
</feature>
<dbReference type="Pfam" id="PF00990">
    <property type="entry name" value="GGDEF"/>
    <property type="match status" value="1"/>
</dbReference>
<dbReference type="Proteomes" id="UP000606889">
    <property type="component" value="Unassembled WGS sequence"/>
</dbReference>
<dbReference type="PROSITE" id="PS50887">
    <property type="entry name" value="GGDEF"/>
    <property type="match status" value="1"/>
</dbReference>